<proteinExistence type="predicted"/>
<evidence type="ECO:0000313" key="2">
    <source>
        <dbReference type="Proteomes" id="UP001056120"/>
    </source>
</evidence>
<name>A0ACB9ECB4_9ASTR</name>
<dbReference type="EMBL" id="CM042035">
    <property type="protein sequence ID" value="KAI3756208.1"/>
    <property type="molecule type" value="Genomic_DNA"/>
</dbReference>
<evidence type="ECO:0000313" key="1">
    <source>
        <dbReference type="EMBL" id="KAI3756208.1"/>
    </source>
</evidence>
<protein>
    <submittedName>
        <fullName evidence="1">Uncharacterized protein</fullName>
    </submittedName>
</protein>
<reference evidence="2" key="1">
    <citation type="journal article" date="2022" name="Mol. Ecol. Resour.">
        <title>The genomes of chicory, endive, great burdock and yacon provide insights into Asteraceae palaeo-polyploidization history and plant inulin production.</title>
        <authorList>
            <person name="Fan W."/>
            <person name="Wang S."/>
            <person name="Wang H."/>
            <person name="Wang A."/>
            <person name="Jiang F."/>
            <person name="Liu H."/>
            <person name="Zhao H."/>
            <person name="Xu D."/>
            <person name="Zhang Y."/>
        </authorList>
    </citation>
    <scope>NUCLEOTIDE SEQUENCE [LARGE SCALE GENOMIC DNA]</scope>
    <source>
        <strain evidence="2">cv. Yunnan</strain>
    </source>
</reference>
<dbReference type="Proteomes" id="UP001056120">
    <property type="component" value="Linkage Group LG18"/>
</dbReference>
<organism evidence="1 2">
    <name type="scientific">Smallanthus sonchifolius</name>
    <dbReference type="NCBI Taxonomy" id="185202"/>
    <lineage>
        <taxon>Eukaryota</taxon>
        <taxon>Viridiplantae</taxon>
        <taxon>Streptophyta</taxon>
        <taxon>Embryophyta</taxon>
        <taxon>Tracheophyta</taxon>
        <taxon>Spermatophyta</taxon>
        <taxon>Magnoliopsida</taxon>
        <taxon>eudicotyledons</taxon>
        <taxon>Gunneridae</taxon>
        <taxon>Pentapetalae</taxon>
        <taxon>asterids</taxon>
        <taxon>campanulids</taxon>
        <taxon>Asterales</taxon>
        <taxon>Asteraceae</taxon>
        <taxon>Asteroideae</taxon>
        <taxon>Heliantheae alliance</taxon>
        <taxon>Millerieae</taxon>
        <taxon>Smallanthus</taxon>
    </lineage>
</organism>
<accession>A0ACB9ECB4</accession>
<reference evidence="1 2" key="2">
    <citation type="journal article" date="2022" name="Mol. Ecol. Resour.">
        <title>The genomes of chicory, endive, great burdock and yacon provide insights into Asteraceae paleo-polyploidization history and plant inulin production.</title>
        <authorList>
            <person name="Fan W."/>
            <person name="Wang S."/>
            <person name="Wang H."/>
            <person name="Wang A."/>
            <person name="Jiang F."/>
            <person name="Liu H."/>
            <person name="Zhao H."/>
            <person name="Xu D."/>
            <person name="Zhang Y."/>
        </authorList>
    </citation>
    <scope>NUCLEOTIDE SEQUENCE [LARGE SCALE GENOMIC DNA]</scope>
    <source>
        <strain evidence="2">cv. Yunnan</strain>
        <tissue evidence="1">Leaves</tissue>
    </source>
</reference>
<sequence length="128" mass="14581">MFGRKLVRYSFVIVFINRRGFLCGISKSVFPFNIINLILLVELMDAMISNLINTLLYTVQYENAAKYKTLIYLAGSTSAALCPFEVLEEENDPGPHDRLIHQVRNSGEPFSLLIHEDETLAEVKVMIQ</sequence>
<keyword evidence="2" id="KW-1185">Reference proteome</keyword>
<comment type="caution">
    <text evidence="1">The sequence shown here is derived from an EMBL/GenBank/DDBJ whole genome shotgun (WGS) entry which is preliminary data.</text>
</comment>
<gene>
    <name evidence="1" type="ORF">L1987_56025</name>
</gene>